<dbReference type="SMART" id="SM00631">
    <property type="entry name" value="Zn_pept"/>
    <property type="match status" value="1"/>
</dbReference>
<dbReference type="SUPFAM" id="SSF63446">
    <property type="entry name" value="Type I dockerin domain"/>
    <property type="match status" value="1"/>
</dbReference>
<dbReference type="Proteomes" id="UP001198182">
    <property type="component" value="Unassembled WGS sequence"/>
</dbReference>
<feature type="active site" description="Proton donor/acceptor" evidence="7">
    <location>
        <position position="391"/>
    </location>
</feature>
<comment type="similarity">
    <text evidence="2 7">Belongs to the peptidase M14 family.</text>
</comment>
<dbReference type="InterPro" id="IPR016134">
    <property type="entry name" value="Dockerin_dom"/>
</dbReference>
<dbReference type="InterPro" id="IPR000834">
    <property type="entry name" value="Peptidase_M14"/>
</dbReference>
<evidence type="ECO:0000256" key="9">
    <source>
        <dbReference type="SAM" id="SignalP"/>
    </source>
</evidence>
<evidence type="ECO:0000259" key="10">
    <source>
        <dbReference type="PROSITE" id="PS51766"/>
    </source>
</evidence>
<dbReference type="PANTHER" id="PTHR11705:SF143">
    <property type="entry name" value="SLL0236 PROTEIN"/>
    <property type="match status" value="1"/>
</dbReference>
<evidence type="ECO:0000256" key="4">
    <source>
        <dbReference type="ARBA" id="ARBA00022801"/>
    </source>
</evidence>
<dbReference type="Gene3D" id="1.10.1330.10">
    <property type="entry name" value="Dockerin domain"/>
    <property type="match status" value="1"/>
</dbReference>
<dbReference type="GO" id="GO:0005615">
    <property type="term" value="C:extracellular space"/>
    <property type="evidence" value="ECO:0007669"/>
    <property type="project" value="TreeGrafter"/>
</dbReference>
<dbReference type="GO" id="GO:0000272">
    <property type="term" value="P:polysaccharide catabolic process"/>
    <property type="evidence" value="ECO:0007669"/>
    <property type="project" value="InterPro"/>
</dbReference>
<proteinExistence type="inferred from homology"/>
<sequence>MSKNKRKKAGKWGTALLVTSLLIPTAAGAAAFLYGDANGDGVVNLKDVTELRRQLSSGDIELNDQNRGLNVNADGSVNLKDITHLQRYLAGGWDIELPTAPEEPDTPEVPDTPALSDDLSGYEVISTSTSENQVVCTALRYGSSTLGRDLVCWSIQQGEYSRTLLLNFEIHGWEDEYATDGQLLVDLGNALVKYFSEAADLKGCRLLIIPSCNPDGLEEGTTNNGFGRCNANGIDLNRDFDASHQVYTSARNYTAAPFSAVETQAMRDLVLASSPSVVIDFHGWENCTIGSADLAEVFSLHVGINHKNVLTSNAHGYFSYWAQLQGAEALLVEFKNSASLVTEDVIRSMEDIISGNYGQNQSDYELDSVYGEWKDIQCYTLSSEKVYVQPEVGASGTSYGYIDGGSDLCTISQIYSNGWCKVKYPAGSAGYTKTGYCRLSEFIDANTAVTPYQASVGETVKVYKTSGGDVQLGSVWSTDTFTAIAEKGGMAQIIYPLDSGGYKMGWIDAGKIQDLKKKGVMHK</sequence>
<evidence type="ECO:0000256" key="3">
    <source>
        <dbReference type="ARBA" id="ARBA00022670"/>
    </source>
</evidence>
<dbReference type="GO" id="GO:0004181">
    <property type="term" value="F:metallocarboxypeptidase activity"/>
    <property type="evidence" value="ECO:0007669"/>
    <property type="project" value="InterPro"/>
</dbReference>
<dbReference type="InterPro" id="IPR036439">
    <property type="entry name" value="Dockerin_dom_sf"/>
</dbReference>
<dbReference type="GO" id="GO:0006508">
    <property type="term" value="P:proteolysis"/>
    <property type="evidence" value="ECO:0007669"/>
    <property type="project" value="UniProtKB-KW"/>
</dbReference>
<evidence type="ECO:0000313" key="12">
    <source>
        <dbReference type="EMBL" id="MCC2231873.1"/>
    </source>
</evidence>
<dbReference type="CDD" id="cd14256">
    <property type="entry name" value="Dockerin_I"/>
    <property type="match status" value="1"/>
</dbReference>
<keyword evidence="13" id="KW-1185">Reference proteome</keyword>
<dbReference type="RefSeq" id="WP_308454358.1">
    <property type="nucleotide sequence ID" value="NZ_JAJEQR010000042.1"/>
</dbReference>
<dbReference type="PROSITE" id="PS00018">
    <property type="entry name" value="EF_HAND_1"/>
    <property type="match status" value="1"/>
</dbReference>
<keyword evidence="3" id="KW-0645">Protease</keyword>
<dbReference type="Gene3D" id="3.40.630.10">
    <property type="entry name" value="Zn peptidases"/>
    <property type="match status" value="1"/>
</dbReference>
<dbReference type="Pfam" id="PF00246">
    <property type="entry name" value="Peptidase_M14"/>
    <property type="match status" value="1"/>
</dbReference>
<keyword evidence="6" id="KW-0482">Metalloprotease</keyword>
<dbReference type="PANTHER" id="PTHR11705">
    <property type="entry name" value="PROTEASE FAMILY M14 CARBOXYPEPTIDASE A,B"/>
    <property type="match status" value="1"/>
</dbReference>
<dbReference type="InterPro" id="IPR018247">
    <property type="entry name" value="EF_Hand_1_Ca_BS"/>
</dbReference>
<dbReference type="PROSITE" id="PS52035">
    <property type="entry name" value="PEPTIDASE_M14"/>
    <property type="match status" value="1"/>
</dbReference>
<evidence type="ECO:0000256" key="1">
    <source>
        <dbReference type="ARBA" id="ARBA00001947"/>
    </source>
</evidence>
<dbReference type="PROSITE" id="PS51766">
    <property type="entry name" value="DOCKERIN"/>
    <property type="match status" value="1"/>
</dbReference>
<dbReference type="EMBL" id="JAJEQR010000042">
    <property type="protein sequence ID" value="MCC2231873.1"/>
    <property type="molecule type" value="Genomic_DNA"/>
</dbReference>
<dbReference type="SUPFAM" id="SSF53187">
    <property type="entry name" value="Zn-dependent exopeptidases"/>
    <property type="match status" value="1"/>
</dbReference>
<dbReference type="Pfam" id="PF00404">
    <property type="entry name" value="Dockerin_1"/>
    <property type="match status" value="1"/>
</dbReference>
<feature type="region of interest" description="Disordered" evidence="8">
    <location>
        <begin position="96"/>
        <end position="117"/>
    </location>
</feature>
<protein>
    <submittedName>
        <fullName evidence="12">Dockerin type I domain-containing protein</fullName>
    </submittedName>
</protein>
<feature type="domain" description="Dockerin" evidence="10">
    <location>
        <begin position="30"/>
        <end position="99"/>
    </location>
</feature>
<keyword evidence="9" id="KW-0732">Signal</keyword>
<comment type="cofactor">
    <cofactor evidence="1">
        <name>Zn(2+)</name>
        <dbReference type="ChEBI" id="CHEBI:29105"/>
    </cofactor>
</comment>
<dbReference type="AlphaFoldDB" id="A0AAE3ECK3"/>
<feature type="domain" description="Peptidase M14" evidence="11">
    <location>
        <begin position="112"/>
        <end position="429"/>
    </location>
</feature>
<evidence type="ECO:0000256" key="7">
    <source>
        <dbReference type="PROSITE-ProRule" id="PRU01379"/>
    </source>
</evidence>
<evidence type="ECO:0000313" key="13">
    <source>
        <dbReference type="Proteomes" id="UP001198182"/>
    </source>
</evidence>
<name>A0AAE3ECK3_9FIRM</name>
<accession>A0AAE3ECK3</accession>
<gene>
    <name evidence="12" type="ORF">LKD81_12840</name>
</gene>
<evidence type="ECO:0000256" key="6">
    <source>
        <dbReference type="ARBA" id="ARBA00023049"/>
    </source>
</evidence>
<keyword evidence="5" id="KW-0862">Zinc</keyword>
<reference evidence="12" key="1">
    <citation type="submission" date="2021-10" db="EMBL/GenBank/DDBJ databases">
        <title>Anaerobic single-cell dispensing facilitates the cultivation of human gut bacteria.</title>
        <authorList>
            <person name="Afrizal A."/>
        </authorList>
    </citation>
    <scope>NUCLEOTIDE SEQUENCE</scope>
    <source>
        <strain evidence="12">CLA-AA-H215</strain>
    </source>
</reference>
<dbReference type="GO" id="GO:0008270">
    <property type="term" value="F:zinc ion binding"/>
    <property type="evidence" value="ECO:0007669"/>
    <property type="project" value="InterPro"/>
</dbReference>
<feature type="signal peptide" evidence="9">
    <location>
        <begin position="1"/>
        <end position="29"/>
    </location>
</feature>
<evidence type="ECO:0000259" key="11">
    <source>
        <dbReference type="PROSITE" id="PS52035"/>
    </source>
</evidence>
<feature type="chain" id="PRO_5042286895" evidence="9">
    <location>
        <begin position="30"/>
        <end position="523"/>
    </location>
</feature>
<organism evidence="12 13">
    <name type="scientific">Hominifimenecus microfluidus</name>
    <dbReference type="NCBI Taxonomy" id="2885348"/>
    <lineage>
        <taxon>Bacteria</taxon>
        <taxon>Bacillati</taxon>
        <taxon>Bacillota</taxon>
        <taxon>Clostridia</taxon>
        <taxon>Lachnospirales</taxon>
        <taxon>Lachnospiraceae</taxon>
        <taxon>Hominifimenecus</taxon>
    </lineage>
</organism>
<evidence type="ECO:0000256" key="2">
    <source>
        <dbReference type="ARBA" id="ARBA00005988"/>
    </source>
</evidence>
<comment type="caution">
    <text evidence="12">The sequence shown here is derived from an EMBL/GenBank/DDBJ whole genome shotgun (WGS) entry which is preliminary data.</text>
</comment>
<evidence type="ECO:0000256" key="8">
    <source>
        <dbReference type="SAM" id="MobiDB-lite"/>
    </source>
</evidence>
<keyword evidence="4" id="KW-0378">Hydrolase</keyword>
<dbReference type="GO" id="GO:0004553">
    <property type="term" value="F:hydrolase activity, hydrolyzing O-glycosyl compounds"/>
    <property type="evidence" value="ECO:0007669"/>
    <property type="project" value="InterPro"/>
</dbReference>
<dbReference type="InterPro" id="IPR002105">
    <property type="entry name" value="Dockerin_1_rpt"/>
</dbReference>
<evidence type="ECO:0000256" key="5">
    <source>
        <dbReference type="ARBA" id="ARBA00022833"/>
    </source>
</evidence>